<accession>A0A250G2A8</accession>
<protein>
    <submittedName>
        <fullName evidence="1">Uncharacterized protein</fullName>
    </submittedName>
</protein>
<dbReference type="KEGG" id="csto:CGC58_12370"/>
<reference evidence="3" key="3">
    <citation type="submission" date="2017-06" db="EMBL/GenBank/DDBJ databases">
        <title>Capnocytophaga spp. assemblies.</title>
        <authorList>
            <person name="Gulvik C.A."/>
        </authorList>
    </citation>
    <scope>NUCLEOTIDE SEQUENCE [LARGE SCALE GENOMIC DNA]</scope>
    <source>
        <strain evidence="3">H2177</strain>
    </source>
</reference>
<dbReference type="OrthoDB" id="1347506at2"/>
<evidence type="ECO:0000313" key="2">
    <source>
        <dbReference type="EMBL" id="MFK8292821.1"/>
    </source>
</evidence>
<reference evidence="2 4" key="1">
    <citation type="journal article" date="2016" name="Sci. Rep.">
        <title>Whole genome sequencing identifies a novel species of the genus Capnocytophaga isolated from dog and cat bite wounds in humans.</title>
        <authorList>
            <person name="Zangenah S."/>
            <person name="Abbasi N."/>
            <person name="Andersson A.F."/>
            <person name="Bergman P."/>
        </authorList>
    </citation>
    <scope>NUCLEOTIDE SEQUENCE [LARGE SCALE GENOMIC DNA]</scope>
    <source>
        <strain evidence="2 4">W5</strain>
    </source>
</reference>
<reference evidence="2" key="4">
    <citation type="submission" date="2024-10" db="EMBL/GenBank/DDBJ databases">
        <authorList>
            <person name="Bergman P."/>
            <person name="Andersson A.F."/>
            <person name="Zangenah S."/>
            <person name="Abbasi N."/>
        </authorList>
    </citation>
    <scope>NUCLEOTIDE SEQUENCE</scope>
    <source>
        <strain evidence="2">W5</strain>
    </source>
</reference>
<name>A0A250G2A8_9FLAO</name>
<dbReference type="Proteomes" id="UP000217348">
    <property type="component" value="Chromosome"/>
</dbReference>
<dbReference type="EMBL" id="JBJGWJ010000001">
    <property type="protein sequence ID" value="MFK8292821.1"/>
    <property type="molecule type" value="Genomic_DNA"/>
</dbReference>
<keyword evidence="4" id="KW-1185">Reference proteome</keyword>
<organism evidence="1 3">
    <name type="scientific">Capnocytophaga stomatis</name>
    <dbReference type="NCBI Taxonomy" id="1848904"/>
    <lineage>
        <taxon>Bacteria</taxon>
        <taxon>Pseudomonadati</taxon>
        <taxon>Bacteroidota</taxon>
        <taxon>Flavobacteriia</taxon>
        <taxon>Flavobacteriales</taxon>
        <taxon>Flavobacteriaceae</taxon>
        <taxon>Capnocytophaga</taxon>
    </lineage>
</organism>
<dbReference type="Proteomes" id="UP001622370">
    <property type="component" value="Unassembled WGS sequence"/>
</dbReference>
<evidence type="ECO:0000313" key="3">
    <source>
        <dbReference type="Proteomes" id="UP000217348"/>
    </source>
</evidence>
<gene>
    <name evidence="2" type="ORF">ACI76L_03395</name>
    <name evidence="1" type="ORF">CGC58_12370</name>
</gene>
<sequence>MVKYQLISTLLIIESEEVNSRLGVKFIDKINTKNYLNMGWDICSMGNHTLDISNIETLAKQLSEILKINISCKAFKDRLYEEKVDLGEIIYDEKAEWFTLWDDFYFAKSLSNKTSSELKELFSKGKIYQSDIEEIESVKRGLIKYELFCGNDLRNRDLYEICYIDIMKDFISFSIIEPFRWFGFINNLKEEVPSPYFLEFRQKNIELYQKVGATEIIYFPDQGSAQLILDRFQNSLWEEIKEYALEKKYYEECLSIPYSDPKDQEEARKAYNDKDNYLVVNLSETLRSGQIFHSEDCIDILYDDLQYVQ</sequence>
<reference evidence="1" key="2">
    <citation type="journal article" date="2017" name="Genome Announc.">
        <title>Twelve Complete Reference Genomes of Clinical Isolates in the Capnocytophaga Genus.</title>
        <authorList>
            <person name="Villarma A."/>
            <person name="Gulvik C.A."/>
            <person name="Rowe L.A."/>
            <person name="Sheth M."/>
            <person name="Juieng P."/>
            <person name="Nicholson A.C."/>
            <person name="Loparev V.N."/>
            <person name="McQuiston J.R."/>
        </authorList>
    </citation>
    <scope>NUCLEOTIDE SEQUENCE</scope>
    <source>
        <strain evidence="1">H2177</strain>
    </source>
</reference>
<dbReference type="RefSeq" id="WP_095896997.1">
    <property type="nucleotide sequence ID" value="NZ_BOPJ01000006.1"/>
</dbReference>
<evidence type="ECO:0000313" key="4">
    <source>
        <dbReference type="Proteomes" id="UP001622370"/>
    </source>
</evidence>
<dbReference type="EMBL" id="CP022387">
    <property type="protein sequence ID" value="ATA90458.1"/>
    <property type="molecule type" value="Genomic_DNA"/>
</dbReference>
<dbReference type="AlphaFoldDB" id="A0A250G2A8"/>
<proteinExistence type="predicted"/>
<evidence type="ECO:0000313" key="1">
    <source>
        <dbReference type="EMBL" id="ATA90458.1"/>
    </source>
</evidence>